<dbReference type="GO" id="GO:0005739">
    <property type="term" value="C:mitochondrion"/>
    <property type="evidence" value="ECO:0007669"/>
    <property type="project" value="TreeGrafter"/>
</dbReference>
<evidence type="ECO:0000256" key="6">
    <source>
        <dbReference type="ARBA" id="ARBA00023204"/>
    </source>
</evidence>
<dbReference type="InParanoid" id="K5WNY6"/>
<dbReference type="OrthoDB" id="2534523at2759"/>
<dbReference type="SUPFAM" id="SSF55271">
    <property type="entry name" value="DNA repair protein MutS, domain I"/>
    <property type="match status" value="1"/>
</dbReference>
<dbReference type="InterPro" id="IPR045076">
    <property type="entry name" value="MutS"/>
</dbReference>
<feature type="compositionally biased region" description="Acidic residues" evidence="7">
    <location>
        <begin position="460"/>
        <end position="475"/>
    </location>
</feature>
<dbReference type="RefSeq" id="XP_007390355.1">
    <property type="nucleotide sequence ID" value="XM_007390293.1"/>
</dbReference>
<gene>
    <name evidence="9" type="ORF">PHACADRAFT_82590</name>
</gene>
<dbReference type="InterPro" id="IPR027417">
    <property type="entry name" value="P-loop_NTPase"/>
</dbReference>
<dbReference type="FunFam" id="3.40.50.300:FF:001238">
    <property type="entry name" value="DNA mismatch repair protein"/>
    <property type="match status" value="1"/>
</dbReference>
<dbReference type="InterPro" id="IPR016151">
    <property type="entry name" value="DNA_mismatch_repair_MutS_N"/>
</dbReference>
<dbReference type="InterPro" id="IPR000432">
    <property type="entry name" value="DNA_mismatch_repair_MutS_C"/>
</dbReference>
<evidence type="ECO:0000256" key="2">
    <source>
        <dbReference type="ARBA" id="ARBA00022741"/>
    </source>
</evidence>
<evidence type="ECO:0000313" key="10">
    <source>
        <dbReference type="Proteomes" id="UP000008370"/>
    </source>
</evidence>
<keyword evidence="6" id="KW-0234">DNA repair</keyword>
<dbReference type="InterPro" id="IPR017261">
    <property type="entry name" value="DNA_mismatch_repair_MutS/MSH"/>
</dbReference>
<dbReference type="Pfam" id="PF00488">
    <property type="entry name" value="MutS_V"/>
    <property type="match status" value="1"/>
</dbReference>
<dbReference type="Gene3D" id="3.40.50.300">
    <property type="entry name" value="P-loop containing nucleotide triphosphate hydrolases"/>
    <property type="match status" value="1"/>
</dbReference>
<dbReference type="GO" id="GO:0140664">
    <property type="term" value="F:ATP-dependent DNA damage sensor activity"/>
    <property type="evidence" value="ECO:0007669"/>
    <property type="project" value="InterPro"/>
</dbReference>
<dbReference type="SUPFAM" id="SSF52540">
    <property type="entry name" value="P-loop containing nucleoside triphosphate hydrolases"/>
    <property type="match status" value="1"/>
</dbReference>
<dbReference type="PROSITE" id="PS00486">
    <property type="entry name" value="DNA_MISMATCH_REPAIR_2"/>
    <property type="match status" value="1"/>
</dbReference>
<evidence type="ECO:0000313" key="9">
    <source>
        <dbReference type="EMBL" id="EKM60914.1"/>
    </source>
</evidence>
<evidence type="ECO:0000256" key="5">
    <source>
        <dbReference type="ARBA" id="ARBA00023125"/>
    </source>
</evidence>
<dbReference type="InterPro" id="IPR036187">
    <property type="entry name" value="DNA_mismatch_repair_MutS_sf"/>
</dbReference>
<dbReference type="GO" id="GO:0043504">
    <property type="term" value="P:mitochondrial DNA repair"/>
    <property type="evidence" value="ECO:0007669"/>
    <property type="project" value="TreeGrafter"/>
</dbReference>
<dbReference type="PANTHER" id="PTHR11361:SF34">
    <property type="entry name" value="DNA MISMATCH REPAIR PROTEIN MSH1, MITOCHONDRIAL"/>
    <property type="match status" value="1"/>
</dbReference>
<dbReference type="HOGENOM" id="CLU_002472_4_0_1"/>
<dbReference type="SUPFAM" id="SSF53150">
    <property type="entry name" value="DNA repair protein MutS, domain II"/>
    <property type="match status" value="1"/>
</dbReference>
<dbReference type="AlphaFoldDB" id="K5WNY6"/>
<dbReference type="PANTHER" id="PTHR11361">
    <property type="entry name" value="DNA MISMATCH REPAIR PROTEIN MUTS FAMILY MEMBER"/>
    <property type="match status" value="1"/>
</dbReference>
<dbReference type="Gene3D" id="1.10.1420.10">
    <property type="match status" value="2"/>
</dbReference>
<keyword evidence="2" id="KW-0547">Nucleotide-binding</keyword>
<keyword evidence="4" id="KW-0067">ATP-binding</keyword>
<keyword evidence="10" id="KW-1185">Reference proteome</keyword>
<dbReference type="KEGG" id="pco:PHACADRAFT_82590"/>
<dbReference type="GO" id="GO:0005634">
    <property type="term" value="C:nucleus"/>
    <property type="evidence" value="ECO:0007669"/>
    <property type="project" value="TreeGrafter"/>
</dbReference>
<dbReference type="Pfam" id="PF05192">
    <property type="entry name" value="MutS_III"/>
    <property type="match status" value="1"/>
</dbReference>
<name>K5WNY6_PHACS</name>
<comment type="similarity">
    <text evidence="1">Belongs to the DNA mismatch repair MutS family.</text>
</comment>
<evidence type="ECO:0000256" key="4">
    <source>
        <dbReference type="ARBA" id="ARBA00022840"/>
    </source>
</evidence>
<dbReference type="Pfam" id="PF05188">
    <property type="entry name" value="MutS_II"/>
    <property type="match status" value="1"/>
</dbReference>
<evidence type="ECO:0000256" key="1">
    <source>
        <dbReference type="ARBA" id="ARBA00006271"/>
    </source>
</evidence>
<feature type="region of interest" description="Disordered" evidence="7">
    <location>
        <begin position="452"/>
        <end position="481"/>
    </location>
</feature>
<dbReference type="SMART" id="SM00534">
    <property type="entry name" value="MUTSac"/>
    <property type="match status" value="1"/>
</dbReference>
<dbReference type="STRING" id="650164.K5WNY6"/>
<accession>K5WNY6</accession>
<dbReference type="Gene3D" id="3.40.1170.10">
    <property type="entry name" value="DNA repair protein MutS, domain I"/>
    <property type="match status" value="1"/>
</dbReference>
<dbReference type="GO" id="GO:0006298">
    <property type="term" value="P:mismatch repair"/>
    <property type="evidence" value="ECO:0007669"/>
    <property type="project" value="InterPro"/>
</dbReference>
<reference evidence="9 10" key="1">
    <citation type="journal article" date="2012" name="BMC Genomics">
        <title>Comparative genomics of the white-rot fungi, Phanerochaete carnosa and P. chrysosporium, to elucidate the genetic basis of the distinct wood types they colonize.</title>
        <authorList>
            <person name="Suzuki H."/>
            <person name="MacDonald J."/>
            <person name="Syed K."/>
            <person name="Salamov A."/>
            <person name="Hori C."/>
            <person name="Aerts A."/>
            <person name="Henrissat B."/>
            <person name="Wiebenga A."/>
            <person name="vanKuyk P.A."/>
            <person name="Barry K."/>
            <person name="Lindquist E."/>
            <person name="LaButti K."/>
            <person name="Lapidus A."/>
            <person name="Lucas S."/>
            <person name="Coutinho P."/>
            <person name="Gong Y."/>
            <person name="Samejima M."/>
            <person name="Mahadevan R."/>
            <person name="Abou-Zaid M."/>
            <person name="de Vries R.P."/>
            <person name="Igarashi K."/>
            <person name="Yadav J.S."/>
            <person name="Grigoriev I.V."/>
            <person name="Master E.R."/>
        </authorList>
    </citation>
    <scope>NUCLEOTIDE SEQUENCE [LARGE SCALE GENOMIC DNA]</scope>
    <source>
        <strain evidence="9 10">HHB-10118-sp</strain>
    </source>
</reference>
<sequence length="910" mass="101276">MTPLAKEVLDNLAKFPHCILLTRVGQFYESYFSQAAEVARILNIKLASKRWGGERVPMCGFPLMHLSKYLKVLVQDNNRFVAMCEEFMKSRILGPKGGFNRRVTRIVTPGTLIDEPFLNQYENNYLLSVYAPSSADSDGNLGLGDSVGLAWIDVSTGEFFAKSIAISLLRDELVRIRPKEIVLEQSIFEDSAHPVRRTVAEEKFFVSPIHPTTQSQNDVLFAERIGSDDLTSQMEPSALTFKIALTEEESQAVQLLTAFLHANLLEHMPRLPSPSKEATTGRMQIDAHTIKSLEICETIREGSTAGSLLNSIKRTVTNGGTRLLARWISSPSVSLKEINSRQSLVAFFYARPHLRQDLSEMLCELEDSARVVQKLLLGRGDHTDLSAISVGVKVWASIKRRLELEKRMEAQEKGSLKDDEWVSLDTLVEKLHSLRVLSNRIEAALSRKGTASVASTSQDFSEDQDDHDPEPEDEAFPAVPNFKPNYVTGFNWTVRPEFSGQLTALHKTLSDCLDRRERLEQHLQAKYNAPSLTLRSSPGYGMHVHIAKAKRDVAKIRAESLFIPILESASTSNFFLQEWSQLGAQIVQTTSEIQMAEREAFEILREEVNEHETNIRRNARITDELDVTIAFASLAHEMHFVRPVLREDKFHHIVNGRHPTVELGLLAAGRTFVPNTVAFMADSPLHVITGPNMAGKSTLLRQTALVSILAQTGSFVPADTAEVGIVDAIFSRVGANDDLFRNRSTFMVEMMETADILSRATPNSLVIMDEVGRGTSVQDGLAIAFATIHHLITVNKSRALFATHFHELADMLGCSDGERGDGIFRGVRFFYTDVDEMEDGYFAYSHRLKPGVNRDSHGLKVAELAGMPASAVTVARAAIHSFRDPTVGLLSRDSSKLRSLGRTLTESSVF</sequence>
<proteinExistence type="inferred from homology"/>
<dbReference type="GeneID" id="18920368"/>
<organism evidence="9 10">
    <name type="scientific">Phanerochaete carnosa (strain HHB-10118-sp)</name>
    <name type="common">White-rot fungus</name>
    <name type="synonym">Peniophora carnosa</name>
    <dbReference type="NCBI Taxonomy" id="650164"/>
    <lineage>
        <taxon>Eukaryota</taxon>
        <taxon>Fungi</taxon>
        <taxon>Dikarya</taxon>
        <taxon>Basidiomycota</taxon>
        <taxon>Agaricomycotina</taxon>
        <taxon>Agaricomycetes</taxon>
        <taxon>Polyporales</taxon>
        <taxon>Phanerochaetaceae</taxon>
        <taxon>Phanerochaete</taxon>
    </lineage>
</organism>
<dbReference type="GO" id="GO:0005524">
    <property type="term" value="F:ATP binding"/>
    <property type="evidence" value="ECO:0007669"/>
    <property type="project" value="UniProtKB-KW"/>
</dbReference>
<evidence type="ECO:0000259" key="8">
    <source>
        <dbReference type="PROSITE" id="PS00486"/>
    </source>
</evidence>
<dbReference type="InterPro" id="IPR007695">
    <property type="entry name" value="DNA_mismatch_repair_MutS-lik_N"/>
</dbReference>
<dbReference type="Pfam" id="PF01624">
    <property type="entry name" value="MutS_I"/>
    <property type="match status" value="1"/>
</dbReference>
<dbReference type="SMART" id="SM00533">
    <property type="entry name" value="MUTSd"/>
    <property type="match status" value="1"/>
</dbReference>
<keyword evidence="5" id="KW-0238">DNA-binding</keyword>
<dbReference type="SUPFAM" id="SSF48334">
    <property type="entry name" value="DNA repair protein MutS, domain III"/>
    <property type="match status" value="1"/>
</dbReference>
<dbReference type="InterPro" id="IPR036678">
    <property type="entry name" value="MutS_con_dom_sf"/>
</dbReference>
<evidence type="ECO:0000256" key="3">
    <source>
        <dbReference type="ARBA" id="ARBA00022763"/>
    </source>
</evidence>
<keyword evidence="3" id="KW-0227">DNA damage</keyword>
<protein>
    <recommendedName>
        <fullName evidence="8">DNA mismatch repair proteins mutS family domain-containing protein</fullName>
    </recommendedName>
</protein>
<dbReference type="Gene3D" id="3.30.420.110">
    <property type="entry name" value="MutS, connector domain"/>
    <property type="match status" value="1"/>
</dbReference>
<dbReference type="Proteomes" id="UP000008370">
    <property type="component" value="Unassembled WGS sequence"/>
</dbReference>
<feature type="domain" description="DNA mismatch repair proteins mutS family" evidence="8">
    <location>
        <begin position="764"/>
        <end position="780"/>
    </location>
</feature>
<dbReference type="InterPro" id="IPR007860">
    <property type="entry name" value="DNA_mmatch_repair_MutS_con_dom"/>
</dbReference>
<dbReference type="FunCoup" id="K5WNY6">
    <property type="interactions" value="301"/>
</dbReference>
<dbReference type="EMBL" id="JH930468">
    <property type="protein sequence ID" value="EKM60914.1"/>
    <property type="molecule type" value="Genomic_DNA"/>
</dbReference>
<dbReference type="GO" id="GO:0030983">
    <property type="term" value="F:mismatched DNA binding"/>
    <property type="evidence" value="ECO:0007669"/>
    <property type="project" value="InterPro"/>
</dbReference>
<dbReference type="InterPro" id="IPR007696">
    <property type="entry name" value="DNA_mismatch_repair_MutS_core"/>
</dbReference>
<dbReference type="PIRSF" id="PIRSF037677">
    <property type="entry name" value="DNA_mis_repair_Msh6"/>
    <property type="match status" value="1"/>
</dbReference>
<evidence type="ECO:0000256" key="7">
    <source>
        <dbReference type="SAM" id="MobiDB-lite"/>
    </source>
</evidence>